<dbReference type="InterPro" id="IPR050817">
    <property type="entry name" value="DjlA_DnaK_co-chaperone"/>
</dbReference>
<dbReference type="SMART" id="SM00271">
    <property type="entry name" value="DnaJ"/>
    <property type="match status" value="1"/>
</dbReference>
<sequence>MVKADVRRDYYADLGLTPSAETEDIKKQFRKLGKNDPHNSLLGDMLTVGLLALKYHPDRNPGRETEFIAKFQAIQAAHEILGDPQQRLRYDTERLRAGYGKLYGPGKPTTPRKTAPNNFASTASTRPQSAKQSFSGRPQSFHQQGPSSGAQRYASYARAAPKQPWEKGQDDGQTRADAYRGFQDMKNGWSRFNPRTGGAEFPNGSPRMSKSAYEYFASQSKTSSKPATPEPSARPQSSTKKKQGFAPRAAGGDEPMAAKTASYNSAHRSERPQSAHFFGAAPSPTSRKAAAGFGNRAANSRTPDVERAGSKYAGTGGEKTFFSSEWLGRSSSVRNSPDSSKSHSRTSPPSPTPAESGRHRSASPKVRKERDNRNYTSTSSSDLSDSDDARPFAYKPKAVPKSRLHRHQKFSDFRTSQGASFKNDSDDTASSGRPFGTEPFGPGAFKSSSQDNLRRPFSVEDWGNSTFFPPSSPSSKEDLRPPGGVGDSNRTTPAPASQPSNESVRESAETASQQKPTPFAEAKFDPGVWEDDWAERFRDMLRSMPMEDGAQQQHTANAQRPRSPRKPARPATKLRSAPQPASVSTEAEESKSTVGGGNPSARAAEDGEAMDLDDDVPAKPANVNTGAPQSTSDSGKENEGPKSRPTSSGQGKDNSQRASKLFDMKNLGNTVPFTCGNNGGIDDLQDIQASLPFESRAKVPRTAVQDIRARELICPNPPKRPEPPKLVPVSVGSSQLGLPRAAWDRYVLEMNSYMREWNAFNRRILTHFNARQEAIETGMAPNWIGSVGDSTRLRVNAQNDEEDGGKGASGDESDDNMVAGSAKGGYSAYLRGLDEDAKVQKHWDVARELHRECILKLGKMREWILNGGRLI</sequence>
<dbReference type="RefSeq" id="XP_001214418.1">
    <property type="nucleotide sequence ID" value="XM_001214418.1"/>
</dbReference>
<feature type="region of interest" description="Disordered" evidence="1">
    <location>
        <begin position="100"/>
        <end position="173"/>
    </location>
</feature>
<dbReference type="OMA" id="YGPPKAN"/>
<name>Q0CM44_ASPTN</name>
<feature type="compositionally biased region" description="Polar residues" evidence="1">
    <location>
        <begin position="644"/>
        <end position="656"/>
    </location>
</feature>
<feature type="compositionally biased region" description="Polar residues" evidence="1">
    <location>
        <begin position="413"/>
        <end position="422"/>
    </location>
</feature>
<feature type="region of interest" description="Disordered" evidence="1">
    <location>
        <begin position="185"/>
        <end position="656"/>
    </location>
</feature>
<gene>
    <name evidence="3" type="ORF">ATEG_05240</name>
</gene>
<feature type="domain" description="J" evidence="2">
    <location>
        <begin position="9"/>
        <end position="94"/>
    </location>
</feature>
<feature type="compositionally biased region" description="Acidic residues" evidence="1">
    <location>
        <begin position="606"/>
        <end position="615"/>
    </location>
</feature>
<organism evidence="3 4">
    <name type="scientific">Aspergillus terreus (strain NIH 2624 / FGSC A1156)</name>
    <dbReference type="NCBI Taxonomy" id="341663"/>
    <lineage>
        <taxon>Eukaryota</taxon>
        <taxon>Fungi</taxon>
        <taxon>Dikarya</taxon>
        <taxon>Ascomycota</taxon>
        <taxon>Pezizomycotina</taxon>
        <taxon>Eurotiomycetes</taxon>
        <taxon>Eurotiomycetidae</taxon>
        <taxon>Eurotiales</taxon>
        <taxon>Aspergillaceae</taxon>
        <taxon>Aspergillus</taxon>
        <taxon>Aspergillus subgen. Circumdati</taxon>
    </lineage>
</organism>
<dbReference type="Pfam" id="PF00226">
    <property type="entry name" value="DnaJ"/>
    <property type="match status" value="1"/>
</dbReference>
<dbReference type="EMBL" id="CH476600">
    <property type="protein sequence ID" value="EAU34309.1"/>
    <property type="molecule type" value="Genomic_DNA"/>
</dbReference>
<dbReference type="HOGENOM" id="CLU_006836_1_0_1"/>
<dbReference type="PANTHER" id="PTHR24074">
    <property type="entry name" value="CO-CHAPERONE PROTEIN DJLA"/>
    <property type="match status" value="1"/>
</dbReference>
<dbReference type="PRINTS" id="PR00625">
    <property type="entry name" value="JDOMAIN"/>
</dbReference>
<feature type="compositionally biased region" description="Polar residues" evidence="1">
    <location>
        <begin position="488"/>
        <end position="502"/>
    </location>
</feature>
<dbReference type="GeneID" id="4320920"/>
<feature type="compositionally biased region" description="Polar residues" evidence="1">
    <location>
        <begin position="217"/>
        <end position="226"/>
    </location>
</feature>
<dbReference type="PROSITE" id="PS50076">
    <property type="entry name" value="DNAJ_2"/>
    <property type="match status" value="1"/>
</dbReference>
<dbReference type="InterPro" id="IPR001623">
    <property type="entry name" value="DnaJ_domain"/>
</dbReference>
<dbReference type="STRING" id="341663.Q0CM44"/>
<dbReference type="Proteomes" id="UP000007963">
    <property type="component" value="Unassembled WGS sequence"/>
</dbReference>
<evidence type="ECO:0000313" key="3">
    <source>
        <dbReference type="EMBL" id="EAU34309.1"/>
    </source>
</evidence>
<dbReference type="PROSITE" id="PS00636">
    <property type="entry name" value="DNAJ_1"/>
    <property type="match status" value="1"/>
</dbReference>
<evidence type="ECO:0000259" key="2">
    <source>
        <dbReference type="PROSITE" id="PS50076"/>
    </source>
</evidence>
<dbReference type="VEuPathDB" id="FungiDB:ATEG_05240"/>
<evidence type="ECO:0000313" key="4">
    <source>
        <dbReference type="Proteomes" id="UP000007963"/>
    </source>
</evidence>
<reference evidence="4" key="1">
    <citation type="submission" date="2005-09" db="EMBL/GenBank/DDBJ databases">
        <title>Annotation of the Aspergillus terreus NIH2624 genome.</title>
        <authorList>
            <person name="Birren B.W."/>
            <person name="Lander E.S."/>
            <person name="Galagan J.E."/>
            <person name="Nusbaum C."/>
            <person name="Devon K."/>
            <person name="Henn M."/>
            <person name="Ma L.-J."/>
            <person name="Jaffe D.B."/>
            <person name="Butler J."/>
            <person name="Alvarez P."/>
            <person name="Gnerre S."/>
            <person name="Grabherr M."/>
            <person name="Kleber M."/>
            <person name="Mauceli E.W."/>
            <person name="Brockman W."/>
            <person name="Rounsley S."/>
            <person name="Young S.K."/>
            <person name="LaButti K."/>
            <person name="Pushparaj V."/>
            <person name="DeCaprio D."/>
            <person name="Crawford M."/>
            <person name="Koehrsen M."/>
            <person name="Engels R."/>
            <person name="Montgomery P."/>
            <person name="Pearson M."/>
            <person name="Howarth C."/>
            <person name="Larson L."/>
            <person name="Luoma S."/>
            <person name="White J."/>
            <person name="Alvarado L."/>
            <person name="Kodira C.D."/>
            <person name="Zeng Q."/>
            <person name="Oleary S."/>
            <person name="Yandava C."/>
            <person name="Denning D.W."/>
            <person name="Nierman W.C."/>
            <person name="Milne T."/>
            <person name="Madden K."/>
        </authorList>
    </citation>
    <scope>NUCLEOTIDE SEQUENCE [LARGE SCALE GENOMIC DNA]</scope>
    <source>
        <strain evidence="4">NIH 2624 / FGSC A1156</strain>
    </source>
</reference>
<dbReference type="eggNOG" id="KOG0714">
    <property type="taxonomic scope" value="Eukaryota"/>
</dbReference>
<dbReference type="InterPro" id="IPR018253">
    <property type="entry name" value="DnaJ_domain_CS"/>
</dbReference>
<feature type="compositionally biased region" description="Polar residues" evidence="1">
    <location>
        <begin position="622"/>
        <end position="633"/>
    </location>
</feature>
<feature type="compositionally biased region" description="Polar residues" evidence="1">
    <location>
        <begin position="111"/>
        <end position="150"/>
    </location>
</feature>
<dbReference type="SUPFAM" id="SSF46565">
    <property type="entry name" value="Chaperone J-domain"/>
    <property type="match status" value="1"/>
</dbReference>
<dbReference type="AlphaFoldDB" id="Q0CM44"/>
<evidence type="ECO:0000256" key="1">
    <source>
        <dbReference type="SAM" id="MobiDB-lite"/>
    </source>
</evidence>
<feature type="compositionally biased region" description="Basic residues" evidence="1">
    <location>
        <begin position="398"/>
        <end position="408"/>
    </location>
</feature>
<dbReference type="CDD" id="cd06257">
    <property type="entry name" value="DnaJ"/>
    <property type="match status" value="1"/>
</dbReference>
<accession>Q0CM44</accession>
<feature type="compositionally biased region" description="Basic and acidic residues" evidence="1">
    <location>
        <begin position="164"/>
        <end position="173"/>
    </location>
</feature>
<protein>
    <recommendedName>
        <fullName evidence="2">J domain-containing protein</fullName>
    </recommendedName>
</protein>
<dbReference type="InterPro" id="IPR036869">
    <property type="entry name" value="J_dom_sf"/>
</dbReference>
<proteinExistence type="predicted"/>
<dbReference type="Gene3D" id="1.10.287.110">
    <property type="entry name" value="DnaJ domain"/>
    <property type="match status" value="1"/>
</dbReference>
<dbReference type="OrthoDB" id="10265645at2759"/>
<feature type="compositionally biased region" description="Low complexity" evidence="1">
    <location>
        <begin position="330"/>
        <end position="339"/>
    </location>
</feature>